<keyword evidence="4" id="KW-1185">Reference proteome</keyword>
<evidence type="ECO:0000256" key="1">
    <source>
        <dbReference type="SAM" id="MobiDB-lite"/>
    </source>
</evidence>
<dbReference type="InterPro" id="IPR011024">
    <property type="entry name" value="G_crystallin-like"/>
</dbReference>
<feature type="region of interest" description="Disordered" evidence="1">
    <location>
        <begin position="23"/>
        <end position="45"/>
    </location>
</feature>
<feature type="signal peptide" evidence="2">
    <location>
        <begin position="1"/>
        <end position="20"/>
    </location>
</feature>
<dbReference type="AlphaFoldDB" id="A0A226EQK9"/>
<keyword evidence="2" id="KW-0732">Signal</keyword>
<name>A0A226EQK9_FOLCA</name>
<feature type="chain" id="PRO_5012736857" evidence="2">
    <location>
        <begin position="21"/>
        <end position="348"/>
    </location>
</feature>
<dbReference type="EMBL" id="LNIX01000002">
    <property type="protein sequence ID" value="OXA59915.1"/>
    <property type="molecule type" value="Genomic_DNA"/>
</dbReference>
<protein>
    <submittedName>
        <fullName evidence="3">Uncharacterized protein</fullName>
    </submittedName>
</protein>
<evidence type="ECO:0000256" key="2">
    <source>
        <dbReference type="SAM" id="SignalP"/>
    </source>
</evidence>
<comment type="caution">
    <text evidence="3">The sequence shown here is derived from an EMBL/GenBank/DDBJ whole genome shotgun (WGS) entry which is preliminary data.</text>
</comment>
<organism evidence="3 4">
    <name type="scientific">Folsomia candida</name>
    <name type="common">Springtail</name>
    <dbReference type="NCBI Taxonomy" id="158441"/>
    <lineage>
        <taxon>Eukaryota</taxon>
        <taxon>Metazoa</taxon>
        <taxon>Ecdysozoa</taxon>
        <taxon>Arthropoda</taxon>
        <taxon>Hexapoda</taxon>
        <taxon>Collembola</taxon>
        <taxon>Entomobryomorpha</taxon>
        <taxon>Isotomoidea</taxon>
        <taxon>Isotomidae</taxon>
        <taxon>Proisotominae</taxon>
        <taxon>Folsomia</taxon>
    </lineage>
</organism>
<gene>
    <name evidence="3" type="ORF">Fcan01_05563</name>
</gene>
<proteinExistence type="predicted"/>
<accession>A0A226EQK9</accession>
<dbReference type="Proteomes" id="UP000198287">
    <property type="component" value="Unassembled WGS sequence"/>
</dbReference>
<evidence type="ECO:0000313" key="4">
    <source>
        <dbReference type="Proteomes" id="UP000198287"/>
    </source>
</evidence>
<evidence type="ECO:0000313" key="3">
    <source>
        <dbReference type="EMBL" id="OXA59915.1"/>
    </source>
</evidence>
<reference evidence="3 4" key="1">
    <citation type="submission" date="2015-12" db="EMBL/GenBank/DDBJ databases">
        <title>The genome of Folsomia candida.</title>
        <authorList>
            <person name="Faddeeva A."/>
            <person name="Derks M.F."/>
            <person name="Anvar Y."/>
            <person name="Smit S."/>
            <person name="Van Straalen N."/>
            <person name="Roelofs D."/>
        </authorList>
    </citation>
    <scope>NUCLEOTIDE SEQUENCE [LARGE SCALE GENOMIC DNA]</scope>
    <source>
        <strain evidence="3 4">VU population</strain>
        <tissue evidence="3">Whole body</tissue>
    </source>
</reference>
<sequence length="348" mass="38750">MPHLLKTLSLLLLIITTVTTAQLQPPGTPPPTTQSSENEKPTAKLMSKSKSIPITYETDFWYDLSKLKIKKKMGNFTKLCVQGIWLLYDNKDFQGRTKQEVGVVSGDDTCVDLKNYGHLGSIQRVSPSRTPPTLAFFPERNFNGPVWAMDQSNGNEILLLKNHNLTTPLISIGPLPPTPSTSLIIYGPEEWTLHPLGSPSPICLSPQGGKSLRLPICFISKLIDGKNIKSGSFYKIKLGCDSKTKKINIHFCMDYFNGKSTRVLDVAHALQGRGIEEEEDSTSTFLPTAPITTPPTSCPPTVPSLLTDKEIKTLMETRLNPRFPGENYIWPRSPDSIWTCWRTFSSSR</sequence>
<dbReference type="SUPFAM" id="SSF49695">
    <property type="entry name" value="gamma-Crystallin-like"/>
    <property type="match status" value="1"/>
</dbReference>